<dbReference type="SMART" id="SM00093">
    <property type="entry name" value="SERPIN"/>
    <property type="match status" value="1"/>
</dbReference>
<dbReference type="CDD" id="cd00172">
    <property type="entry name" value="serpin"/>
    <property type="match status" value="1"/>
</dbReference>
<dbReference type="AlphaFoldDB" id="A0A7R8UJQ9"/>
<feature type="domain" description="Serpin" evidence="6">
    <location>
        <begin position="22"/>
        <end position="377"/>
    </location>
</feature>
<dbReference type="Pfam" id="PF00079">
    <property type="entry name" value="Serpin"/>
    <property type="match status" value="1"/>
</dbReference>
<dbReference type="Gene3D" id="2.30.39.10">
    <property type="entry name" value="Alpha-1-antitrypsin, domain 1"/>
    <property type="match status" value="1"/>
</dbReference>
<dbReference type="InterPro" id="IPR000215">
    <property type="entry name" value="Serpin_fam"/>
</dbReference>
<reference evidence="7 8" key="1">
    <citation type="submission" date="2020-11" db="EMBL/GenBank/DDBJ databases">
        <authorList>
            <person name="Wallbank WR R."/>
            <person name="Pardo Diaz C."/>
            <person name="Kozak K."/>
            <person name="Martin S."/>
            <person name="Jiggins C."/>
            <person name="Moest M."/>
            <person name="Warren A I."/>
            <person name="Generalovic N T."/>
            <person name="Byers J.R.P. K."/>
            <person name="Montejo-Kovacevich G."/>
            <person name="Yen C E."/>
        </authorList>
    </citation>
    <scope>NUCLEOTIDE SEQUENCE [LARGE SCALE GENOMIC DNA]</scope>
</reference>
<dbReference type="Proteomes" id="UP000594454">
    <property type="component" value="Chromosome 2"/>
</dbReference>
<dbReference type="PANTHER" id="PTHR11461">
    <property type="entry name" value="SERINE PROTEASE INHIBITOR, SERPIN"/>
    <property type="match status" value="1"/>
</dbReference>
<feature type="compositionally biased region" description="Polar residues" evidence="5">
    <location>
        <begin position="439"/>
        <end position="467"/>
    </location>
</feature>
<proteinExistence type="inferred from homology"/>
<feature type="region of interest" description="Disordered" evidence="5">
    <location>
        <begin position="382"/>
        <end position="584"/>
    </location>
</feature>
<gene>
    <name evidence="7" type="ORF">HERILL_LOCUS5189</name>
</gene>
<evidence type="ECO:0000259" key="6">
    <source>
        <dbReference type="SMART" id="SM00093"/>
    </source>
</evidence>
<keyword evidence="8" id="KW-1185">Reference proteome</keyword>
<feature type="region of interest" description="Disordered" evidence="5">
    <location>
        <begin position="598"/>
        <end position="658"/>
    </location>
</feature>
<feature type="compositionally biased region" description="Basic and acidic residues" evidence="5">
    <location>
        <begin position="476"/>
        <end position="489"/>
    </location>
</feature>
<dbReference type="GO" id="GO:0005615">
    <property type="term" value="C:extracellular space"/>
    <property type="evidence" value="ECO:0007669"/>
    <property type="project" value="InterPro"/>
</dbReference>
<dbReference type="InterPro" id="IPR042185">
    <property type="entry name" value="Serpin_sf_2"/>
</dbReference>
<accession>A0A7R8UJQ9</accession>
<dbReference type="InterPro" id="IPR023796">
    <property type="entry name" value="Serpin_dom"/>
</dbReference>
<dbReference type="InterPro" id="IPR036186">
    <property type="entry name" value="Serpin_sf"/>
</dbReference>
<evidence type="ECO:0000313" key="8">
    <source>
        <dbReference type="Proteomes" id="UP000594454"/>
    </source>
</evidence>
<dbReference type="EMBL" id="LR899010">
    <property type="protein sequence ID" value="CAD7082130.1"/>
    <property type="molecule type" value="Genomic_DNA"/>
</dbReference>
<feature type="compositionally biased region" description="Basic and acidic residues" evidence="5">
    <location>
        <begin position="606"/>
        <end position="636"/>
    </location>
</feature>
<organism evidence="7 8">
    <name type="scientific">Hermetia illucens</name>
    <name type="common">Black soldier fly</name>
    <dbReference type="NCBI Taxonomy" id="343691"/>
    <lineage>
        <taxon>Eukaryota</taxon>
        <taxon>Metazoa</taxon>
        <taxon>Ecdysozoa</taxon>
        <taxon>Arthropoda</taxon>
        <taxon>Hexapoda</taxon>
        <taxon>Insecta</taxon>
        <taxon>Pterygota</taxon>
        <taxon>Neoptera</taxon>
        <taxon>Endopterygota</taxon>
        <taxon>Diptera</taxon>
        <taxon>Brachycera</taxon>
        <taxon>Stratiomyomorpha</taxon>
        <taxon>Stratiomyidae</taxon>
        <taxon>Hermetiinae</taxon>
        <taxon>Hermetia</taxon>
    </lineage>
</organism>
<keyword evidence="3" id="KW-0722">Serine protease inhibitor</keyword>
<dbReference type="PANTHER" id="PTHR11461:SF211">
    <property type="entry name" value="GH10112P-RELATED"/>
    <property type="match status" value="1"/>
</dbReference>
<name>A0A7R8UJQ9_HERIL</name>
<evidence type="ECO:0000313" key="7">
    <source>
        <dbReference type="EMBL" id="CAD7082130.1"/>
    </source>
</evidence>
<evidence type="ECO:0000256" key="3">
    <source>
        <dbReference type="ARBA" id="ARBA00022900"/>
    </source>
</evidence>
<evidence type="ECO:0000256" key="5">
    <source>
        <dbReference type="SAM" id="MobiDB-lite"/>
    </source>
</evidence>
<feature type="compositionally biased region" description="Basic and acidic residues" evidence="5">
    <location>
        <begin position="411"/>
        <end position="438"/>
    </location>
</feature>
<dbReference type="Gene3D" id="3.30.497.10">
    <property type="entry name" value="Antithrombin, subunit I, domain 2"/>
    <property type="match status" value="1"/>
</dbReference>
<comment type="similarity">
    <text evidence="1 4">Belongs to the serpin family.</text>
</comment>
<dbReference type="OrthoDB" id="7833752at2759"/>
<feature type="compositionally biased region" description="Low complexity" evidence="5">
    <location>
        <begin position="496"/>
        <end position="508"/>
    </location>
</feature>
<dbReference type="InterPro" id="IPR042178">
    <property type="entry name" value="Serpin_sf_1"/>
</dbReference>
<evidence type="ECO:0000256" key="2">
    <source>
        <dbReference type="ARBA" id="ARBA00022690"/>
    </source>
</evidence>
<dbReference type="GO" id="GO:0004867">
    <property type="term" value="F:serine-type endopeptidase inhibitor activity"/>
    <property type="evidence" value="ECO:0007669"/>
    <property type="project" value="UniProtKB-KW"/>
</dbReference>
<evidence type="ECO:0000256" key="1">
    <source>
        <dbReference type="ARBA" id="ARBA00009500"/>
    </source>
</evidence>
<feature type="compositionally biased region" description="Basic and acidic residues" evidence="5">
    <location>
        <begin position="513"/>
        <end position="541"/>
    </location>
</feature>
<dbReference type="SUPFAM" id="SSF56574">
    <property type="entry name" value="Serpins"/>
    <property type="match status" value="1"/>
</dbReference>
<protein>
    <recommendedName>
        <fullName evidence="6">Serpin domain-containing protein</fullName>
    </recommendedName>
</protein>
<sequence length="658" mass="73845">MVEKKADGPTTKRHRKALDFGLCLFNGLTEQRSNDITNIVMSPLGLYLTMGIACMCASGKTLSEIKQSLNISQSYKDEIGDEFWQLFCKYYKDQFLPFAVDIFIRKTATTNEPAKSLIPTYLRGKINKVDFNNPEAAASAINNWAKEKTSGLMPEILRSSETPRNSAIILAGVMTIMRNWQHSFVTMPKGKFNSPSGRLRNVPMMGLPTTSLKYRDDQSSQFTAVDIPFEDGDLSMLILYPYKDSSIQDLERLLRDYDLIELRRNMPWTNVSIVMPTFAVESNIDFSKIWKKCGIDSAFSGKSANFSDISDDRLYITDVYFQSLIDINEFGMGVKMEPSRSEKFEITSETMVIDRPFIFAIMSKKHRPFLFGEVRNPTLKGTTGIGKSKSWSSSVRKTADAIGKSTSSVEPSRRSKSESKGRKSKGKDGRSLSNRIERASSSTALRLNSVNPEVLDSNNATQQTGSTKEGKKSRRGTKEERLSKQRELKPVSNRIAPASSSSSGASESVKPQRLNENDALHRKGCPELKKKRESEQTKPKDYQALPQKFKRESKPSFASSGFAKQQLGDEKGKGSHYLNEASLKGDMAEIVSRLTSEWASSLTKHSQGESEKNKVKREETRQSKTDAGKNKHRTMEQQRVSNKFSDKLDPEASDNCSE</sequence>
<keyword evidence="2" id="KW-0646">Protease inhibitor</keyword>
<evidence type="ECO:0000256" key="4">
    <source>
        <dbReference type="RuleBase" id="RU000411"/>
    </source>
</evidence>
<dbReference type="InParanoid" id="A0A7R8UJQ9"/>